<evidence type="ECO:0000256" key="1">
    <source>
        <dbReference type="ARBA" id="ARBA00022614"/>
    </source>
</evidence>
<evidence type="ECO:0000259" key="9">
    <source>
        <dbReference type="PROSITE" id="PS50089"/>
    </source>
</evidence>
<reference evidence="10" key="1">
    <citation type="submission" date="2020-05" db="UniProtKB">
        <authorList>
            <consortium name="EnsemblMetazoa"/>
        </authorList>
    </citation>
    <scope>IDENTIFICATION</scope>
    <source>
        <strain evidence="10">Jacobina</strain>
    </source>
</reference>
<keyword evidence="7" id="KW-0175">Coiled coil</keyword>
<dbReference type="GO" id="GO:0008270">
    <property type="term" value="F:zinc ion binding"/>
    <property type="evidence" value="ECO:0007669"/>
    <property type="project" value="UniProtKB-KW"/>
</dbReference>
<keyword evidence="4 6" id="KW-0863">Zinc-finger</keyword>
<sequence>MGCRISSHESDSSPPDTMFRAANQTDQINYKARIEKKLCLARETPESVFDITQCNLKEIPPGVFVLCKVLRKEQLLLSENKLTSLVCSGGSLGDLSLLTTLDLRSNRFRKLPDEIYKLENLRELVVSQNQLTTLPPTLNRLRKLELLDVSENCLQSIEQVSCMLQLRILNVSGNPQLKVISPQLATCESLVDLILDDKVVENPPQEVTIRGTLAILQFLATGLPPEGDFTAPDGPVEEAIAATEEFLAAERGAGWRGNEMEEKQRIERFMKLEREALERNQEIEAKLHMEQQRKRDELLKELLKEQTESDQKVAQLQQEKEVDRNRLITDILREEERWSGVLDKLISLRSAPDPILLEQERIEQVRLLEQLKIHQSDLRKQEILAAMTDLLANEVNRVTSYQEKRDEASRDVLAKECETNDTLEQIFRNHSNDRREIVTEINRDEELQKAAVATLISKNDARSWGLVEQMRIVEGQLAAMSNFEMEKKKMATEEQIQDLAEKRLNLTLILVDLLGQQEQRRQQLLDTLAYMENTRNDRQDFWLLHYQRLLDAQPEELEFQSVDPLLGYNFLVNGVVHCLPFLSRLWQSKGKSIEDITEEDLIEAGVKKEKDRAGIIKSIRDFIASSRPESNAGFGKSSAPPESPEESPEKAAEATASAAASEFQETAAECVICMDEKVGIIFIPCGHLCVCLECHQSVATCPMCRATIDQRIRVIQP</sequence>
<dbReference type="VEuPathDB" id="VectorBase:LLONM1_001262"/>
<dbReference type="VEuPathDB" id="VectorBase:LLOJ003961"/>
<dbReference type="Gene3D" id="3.30.40.10">
    <property type="entry name" value="Zinc/RING finger domain, C3HC4 (zinc finger)"/>
    <property type="match status" value="1"/>
</dbReference>
<dbReference type="SUPFAM" id="SSF57850">
    <property type="entry name" value="RING/U-box"/>
    <property type="match status" value="1"/>
</dbReference>
<dbReference type="AlphaFoldDB" id="A0A1B0CHP9"/>
<dbReference type="EMBL" id="AJWK01012578">
    <property type="status" value="NOT_ANNOTATED_CDS"/>
    <property type="molecule type" value="Genomic_DNA"/>
</dbReference>
<dbReference type="PROSITE" id="PS51450">
    <property type="entry name" value="LRR"/>
    <property type="match status" value="2"/>
</dbReference>
<dbReference type="PANTHER" id="PTHR48051:SF47">
    <property type="entry name" value="LEUCINE RICH REPEAT AND STERILE ALPHA MOTIF CONTAINING 1"/>
    <property type="match status" value="1"/>
</dbReference>
<dbReference type="InterPro" id="IPR003591">
    <property type="entry name" value="Leu-rich_rpt_typical-subtyp"/>
</dbReference>
<evidence type="ECO:0000256" key="7">
    <source>
        <dbReference type="SAM" id="Coils"/>
    </source>
</evidence>
<evidence type="ECO:0000256" key="3">
    <source>
        <dbReference type="ARBA" id="ARBA00022737"/>
    </source>
</evidence>
<dbReference type="Pfam" id="PF13855">
    <property type="entry name" value="LRR_8"/>
    <property type="match status" value="1"/>
</dbReference>
<evidence type="ECO:0000256" key="6">
    <source>
        <dbReference type="PROSITE-ProRule" id="PRU00175"/>
    </source>
</evidence>
<evidence type="ECO:0000313" key="11">
    <source>
        <dbReference type="Proteomes" id="UP000092461"/>
    </source>
</evidence>
<name>A0A1B0CHP9_LUTLO</name>
<dbReference type="PANTHER" id="PTHR48051">
    <property type="match status" value="1"/>
</dbReference>
<dbReference type="InterPro" id="IPR013083">
    <property type="entry name" value="Znf_RING/FYVE/PHD"/>
</dbReference>
<keyword evidence="2" id="KW-0479">Metal-binding</keyword>
<feature type="domain" description="RING-type" evidence="9">
    <location>
        <begin position="670"/>
        <end position="705"/>
    </location>
</feature>
<feature type="coiled-coil region" evidence="7">
    <location>
        <begin position="260"/>
        <end position="319"/>
    </location>
</feature>
<evidence type="ECO:0000256" key="8">
    <source>
        <dbReference type="SAM" id="MobiDB-lite"/>
    </source>
</evidence>
<dbReference type="InterPro" id="IPR050216">
    <property type="entry name" value="LRR_domain-containing"/>
</dbReference>
<evidence type="ECO:0000256" key="2">
    <source>
        <dbReference type="ARBA" id="ARBA00022723"/>
    </source>
</evidence>
<dbReference type="GO" id="GO:0005737">
    <property type="term" value="C:cytoplasm"/>
    <property type="evidence" value="ECO:0007669"/>
    <property type="project" value="TreeGrafter"/>
</dbReference>
<keyword evidence="3" id="KW-0677">Repeat</keyword>
<dbReference type="SUPFAM" id="SSF52058">
    <property type="entry name" value="L domain-like"/>
    <property type="match status" value="1"/>
</dbReference>
<organism evidence="10 11">
    <name type="scientific">Lutzomyia longipalpis</name>
    <name type="common">Sand fly</name>
    <dbReference type="NCBI Taxonomy" id="7200"/>
    <lineage>
        <taxon>Eukaryota</taxon>
        <taxon>Metazoa</taxon>
        <taxon>Ecdysozoa</taxon>
        <taxon>Arthropoda</taxon>
        <taxon>Hexapoda</taxon>
        <taxon>Insecta</taxon>
        <taxon>Pterygota</taxon>
        <taxon>Neoptera</taxon>
        <taxon>Endopterygota</taxon>
        <taxon>Diptera</taxon>
        <taxon>Nematocera</taxon>
        <taxon>Psychodoidea</taxon>
        <taxon>Psychodidae</taxon>
        <taxon>Lutzomyia</taxon>
        <taxon>Lutzomyia</taxon>
    </lineage>
</organism>
<dbReference type="InterPro" id="IPR001611">
    <property type="entry name" value="Leu-rich_rpt"/>
</dbReference>
<evidence type="ECO:0000256" key="4">
    <source>
        <dbReference type="ARBA" id="ARBA00022771"/>
    </source>
</evidence>
<dbReference type="CDD" id="cd16515">
    <property type="entry name" value="RING-HC_LRSAM1"/>
    <property type="match status" value="1"/>
</dbReference>
<dbReference type="SMART" id="SM00369">
    <property type="entry name" value="LRR_TYP"/>
    <property type="match status" value="3"/>
</dbReference>
<keyword evidence="1" id="KW-0433">Leucine-rich repeat</keyword>
<dbReference type="FunFam" id="1.10.1170.10:FF:000002">
    <property type="entry name" value="Baculoviral IAP repeat containing 7"/>
    <property type="match status" value="1"/>
</dbReference>
<protein>
    <recommendedName>
        <fullName evidence="9">RING-type domain-containing protein</fullName>
    </recommendedName>
</protein>
<dbReference type="InterPro" id="IPR032675">
    <property type="entry name" value="LRR_dom_sf"/>
</dbReference>
<evidence type="ECO:0000313" key="10">
    <source>
        <dbReference type="EnsemblMetazoa" id="LLOJ003961-PA"/>
    </source>
</evidence>
<dbReference type="PROSITE" id="PS50089">
    <property type="entry name" value="ZF_RING_2"/>
    <property type="match status" value="1"/>
</dbReference>
<dbReference type="Gene3D" id="3.80.10.10">
    <property type="entry name" value="Ribonuclease Inhibitor"/>
    <property type="match status" value="1"/>
</dbReference>
<keyword evidence="11" id="KW-1185">Reference proteome</keyword>
<keyword evidence="5" id="KW-0862">Zinc</keyword>
<dbReference type="EnsemblMetazoa" id="LLOJ003961-RA">
    <property type="protein sequence ID" value="LLOJ003961-PA"/>
    <property type="gene ID" value="LLOJ003961"/>
</dbReference>
<evidence type="ECO:0000256" key="5">
    <source>
        <dbReference type="ARBA" id="ARBA00022833"/>
    </source>
</evidence>
<accession>A0A1B0CHP9</accession>
<dbReference type="InterPro" id="IPR001841">
    <property type="entry name" value="Znf_RING"/>
</dbReference>
<dbReference type="Pfam" id="PF13920">
    <property type="entry name" value="zf-C3HC4_3"/>
    <property type="match status" value="1"/>
</dbReference>
<feature type="region of interest" description="Disordered" evidence="8">
    <location>
        <begin position="627"/>
        <end position="652"/>
    </location>
</feature>
<proteinExistence type="predicted"/>
<dbReference type="Proteomes" id="UP000092461">
    <property type="component" value="Unassembled WGS sequence"/>
</dbReference>